<accession>A0A7M1SP88</accession>
<keyword evidence="2" id="KW-1185">Reference proteome</keyword>
<dbReference type="Pfam" id="PF18180">
    <property type="entry name" value="LD_cluster3"/>
    <property type="match status" value="1"/>
</dbReference>
<evidence type="ECO:0000313" key="2">
    <source>
        <dbReference type="Proteomes" id="UP000593758"/>
    </source>
</evidence>
<evidence type="ECO:0000313" key="1">
    <source>
        <dbReference type="EMBL" id="QOR69379.1"/>
    </source>
</evidence>
<name>A0A7M1SP88_9MICO</name>
<dbReference type="KEGG" id="halt:IM660_11790"/>
<dbReference type="AlphaFoldDB" id="A0A7M1SP88"/>
<sequence length="219" mass="23047">MKLSSLTTSLGGASVFLSASIPDTARWDGAFNVLEITDAVVAIAREVLQRGGRLVTAAHPTIAPLLLYVASEQRLNSHPTVVVYQSAVFDAVLPESTLRFEAEGVGSIVRTAAAFGESADPVEAIQSLDLMRRQMLTEEEPVAAIFVGGMGGIIKEHALFREIRDGAPTYALGHPGGAAAGLVEESPPALRAELANGDVYPAIARRILDDLANWTNGSA</sequence>
<proteinExistence type="predicted"/>
<organism evidence="1 2">
    <name type="scientific">Ruania alkalisoli</name>
    <dbReference type="NCBI Taxonomy" id="2779775"/>
    <lineage>
        <taxon>Bacteria</taxon>
        <taxon>Bacillati</taxon>
        <taxon>Actinomycetota</taxon>
        <taxon>Actinomycetes</taxon>
        <taxon>Micrococcales</taxon>
        <taxon>Ruaniaceae</taxon>
        <taxon>Ruania</taxon>
    </lineage>
</organism>
<dbReference type="InterPro" id="IPR041197">
    <property type="entry name" value="LD_cluster3"/>
</dbReference>
<reference evidence="1 2" key="1">
    <citation type="submission" date="2020-10" db="EMBL/GenBank/DDBJ databases">
        <title>Haloactinobacterium sp. RN3S43, a bacterium isolated from saline soil.</title>
        <authorList>
            <person name="Sun J.-Q."/>
        </authorList>
    </citation>
    <scope>NUCLEOTIDE SEQUENCE [LARGE SCALE GENOMIC DNA]</scope>
    <source>
        <strain evidence="1 2">RN3S43</strain>
    </source>
</reference>
<dbReference type="Proteomes" id="UP000593758">
    <property type="component" value="Chromosome"/>
</dbReference>
<protein>
    <submittedName>
        <fullName evidence="1">Uncharacterized protein</fullName>
    </submittedName>
</protein>
<gene>
    <name evidence="1" type="ORF">IM660_11790</name>
</gene>
<dbReference type="EMBL" id="CP063169">
    <property type="protein sequence ID" value="QOR69379.1"/>
    <property type="molecule type" value="Genomic_DNA"/>
</dbReference>